<dbReference type="Proteomes" id="UP000615760">
    <property type="component" value="Unassembled WGS sequence"/>
</dbReference>
<organism evidence="1 2">
    <name type="scientific">Flavobacterium suaedae</name>
    <dbReference type="NCBI Taxonomy" id="1767027"/>
    <lineage>
        <taxon>Bacteria</taxon>
        <taxon>Pseudomonadati</taxon>
        <taxon>Bacteroidota</taxon>
        <taxon>Flavobacteriia</taxon>
        <taxon>Flavobacteriales</taxon>
        <taxon>Flavobacteriaceae</taxon>
        <taxon>Flavobacterium</taxon>
    </lineage>
</organism>
<protein>
    <submittedName>
        <fullName evidence="1">Uncharacterized protein</fullName>
    </submittedName>
</protein>
<keyword evidence="2" id="KW-1185">Reference proteome</keyword>
<dbReference type="EMBL" id="BMJE01000005">
    <property type="protein sequence ID" value="GGB81087.1"/>
    <property type="molecule type" value="Genomic_DNA"/>
</dbReference>
<evidence type="ECO:0000313" key="1">
    <source>
        <dbReference type="EMBL" id="GGB81087.1"/>
    </source>
</evidence>
<comment type="caution">
    <text evidence="1">The sequence shown here is derived from an EMBL/GenBank/DDBJ whole genome shotgun (WGS) entry which is preliminary data.</text>
</comment>
<proteinExistence type="predicted"/>
<accession>A0ABQ1JZ35</accession>
<reference evidence="2" key="1">
    <citation type="journal article" date="2019" name="Int. J. Syst. Evol. Microbiol.">
        <title>The Global Catalogue of Microorganisms (GCM) 10K type strain sequencing project: providing services to taxonomists for standard genome sequencing and annotation.</title>
        <authorList>
            <consortium name="The Broad Institute Genomics Platform"/>
            <consortium name="The Broad Institute Genome Sequencing Center for Infectious Disease"/>
            <person name="Wu L."/>
            <person name="Ma J."/>
        </authorList>
    </citation>
    <scope>NUCLEOTIDE SEQUENCE [LARGE SCALE GENOMIC DNA]</scope>
    <source>
        <strain evidence="2">CGMCC 1.15461</strain>
    </source>
</reference>
<gene>
    <name evidence="1" type="ORF">GCM10007424_21490</name>
</gene>
<name>A0ABQ1JZ35_9FLAO</name>
<sequence>MLAQSSVIFKKDIEQISIFAINFSNAIELIANSAKQTIPERKNEITLIYKSYVRHYVDFLNGLCRTCDCN</sequence>
<evidence type="ECO:0000313" key="2">
    <source>
        <dbReference type="Proteomes" id="UP000615760"/>
    </source>
</evidence>